<dbReference type="RefSeq" id="WP_190147715.1">
    <property type="nucleotide sequence ID" value="NZ_BMTL01000002.1"/>
</dbReference>
<accession>A0A918FR25</accession>
<organism evidence="2 3">
    <name type="scientific">Streptomyces humidus</name>
    <dbReference type="NCBI Taxonomy" id="52259"/>
    <lineage>
        <taxon>Bacteria</taxon>
        <taxon>Bacillati</taxon>
        <taxon>Actinomycetota</taxon>
        <taxon>Actinomycetes</taxon>
        <taxon>Kitasatosporales</taxon>
        <taxon>Streptomycetaceae</taxon>
        <taxon>Streptomyces</taxon>
    </lineage>
</organism>
<reference evidence="2" key="1">
    <citation type="journal article" date="2014" name="Int. J. Syst. Evol. Microbiol.">
        <title>Complete genome sequence of Corynebacterium casei LMG S-19264T (=DSM 44701T), isolated from a smear-ripened cheese.</title>
        <authorList>
            <consortium name="US DOE Joint Genome Institute (JGI-PGF)"/>
            <person name="Walter F."/>
            <person name="Albersmeier A."/>
            <person name="Kalinowski J."/>
            <person name="Ruckert C."/>
        </authorList>
    </citation>
    <scope>NUCLEOTIDE SEQUENCE</scope>
    <source>
        <strain evidence="2">JCM 4386</strain>
    </source>
</reference>
<dbReference type="AlphaFoldDB" id="A0A918FR25"/>
<dbReference type="Proteomes" id="UP000606194">
    <property type="component" value="Unassembled WGS sequence"/>
</dbReference>
<proteinExistence type="predicted"/>
<keyword evidence="3" id="KW-1185">Reference proteome</keyword>
<protein>
    <submittedName>
        <fullName evidence="2">Uncharacterized protein</fullName>
    </submittedName>
</protein>
<feature type="region of interest" description="Disordered" evidence="1">
    <location>
        <begin position="1"/>
        <end position="22"/>
    </location>
</feature>
<dbReference type="EMBL" id="BMTL01000002">
    <property type="protein sequence ID" value="GGR70755.1"/>
    <property type="molecule type" value="Genomic_DNA"/>
</dbReference>
<name>A0A918FR25_9ACTN</name>
<sequence>MTTDRKPDPSAARGGRGPPEQWRRVLTLPAAVGLFIGTRAIWSQAAGHRLPVAVAGCGSVSRPCA</sequence>
<evidence type="ECO:0000313" key="2">
    <source>
        <dbReference type="EMBL" id="GGR70755.1"/>
    </source>
</evidence>
<comment type="caution">
    <text evidence="2">The sequence shown here is derived from an EMBL/GenBank/DDBJ whole genome shotgun (WGS) entry which is preliminary data.</text>
</comment>
<gene>
    <name evidence="2" type="ORF">GCM10010269_07090</name>
</gene>
<reference evidence="2" key="2">
    <citation type="submission" date="2020-09" db="EMBL/GenBank/DDBJ databases">
        <authorList>
            <person name="Sun Q."/>
            <person name="Ohkuma M."/>
        </authorList>
    </citation>
    <scope>NUCLEOTIDE SEQUENCE</scope>
    <source>
        <strain evidence="2">JCM 4386</strain>
    </source>
</reference>
<evidence type="ECO:0000256" key="1">
    <source>
        <dbReference type="SAM" id="MobiDB-lite"/>
    </source>
</evidence>
<evidence type="ECO:0000313" key="3">
    <source>
        <dbReference type="Proteomes" id="UP000606194"/>
    </source>
</evidence>